<keyword evidence="1" id="KW-0732">Signal</keyword>
<feature type="domain" description="Fimbrial-type adhesion" evidence="2">
    <location>
        <begin position="44"/>
        <end position="203"/>
    </location>
</feature>
<dbReference type="GO" id="GO:0043709">
    <property type="term" value="P:cell adhesion involved in single-species biofilm formation"/>
    <property type="evidence" value="ECO:0007669"/>
    <property type="project" value="TreeGrafter"/>
</dbReference>
<dbReference type="RefSeq" id="WP_041119070.1">
    <property type="nucleotide sequence ID" value="NZ_CP158490.1"/>
</dbReference>
<name>A0AAU7WQG9_9PSED</name>
<evidence type="ECO:0000256" key="1">
    <source>
        <dbReference type="SAM" id="SignalP"/>
    </source>
</evidence>
<protein>
    <submittedName>
        <fullName evidence="3">Fimbrial protein</fullName>
    </submittedName>
</protein>
<dbReference type="PANTHER" id="PTHR33420:SF26">
    <property type="entry name" value="FIMBRIAL SUBUNIT"/>
    <property type="match status" value="1"/>
</dbReference>
<evidence type="ECO:0000259" key="2">
    <source>
        <dbReference type="Pfam" id="PF00419"/>
    </source>
</evidence>
<reference evidence="3" key="1">
    <citation type="submission" date="2024-06" db="EMBL/GenBank/DDBJ databases">
        <authorList>
            <person name="Wu L."/>
        </authorList>
    </citation>
    <scope>NUCLEOTIDE SEQUENCE</scope>
    <source>
        <strain evidence="3">W17</strain>
    </source>
</reference>
<dbReference type="AlphaFoldDB" id="A0AAU7WQG9"/>
<evidence type="ECO:0000313" key="3">
    <source>
        <dbReference type="EMBL" id="XBY22125.1"/>
    </source>
</evidence>
<dbReference type="InterPro" id="IPR008966">
    <property type="entry name" value="Adhesion_dom_sf"/>
</dbReference>
<sequence>MKKLTRALLALSIIAAAGNALAEEPVTPPVTTPANPIQAGSGTINFTGTINNDACSVEGAGKGKTIAVEMGEVSIKDMGTPSAPKGNGTLNVENFSMKINCNAGTKVAMIFKPTSGAGSGLVSGTKVLRLIDGLGAAKGIGIALLDSNGEVIDLRTASTAKIENSLQDSNATLKFSAAYVTTGTPAQAVAGRGDATLPFTLQYE</sequence>
<feature type="chain" id="PRO_5043493296" evidence="1">
    <location>
        <begin position="23"/>
        <end position="204"/>
    </location>
</feature>
<organism evidence="3">
    <name type="scientific">Pseudomonas sp. W17</name>
    <dbReference type="NCBI Taxonomy" id="3144407"/>
    <lineage>
        <taxon>Bacteria</taxon>
        <taxon>Pseudomonadati</taxon>
        <taxon>Pseudomonadota</taxon>
        <taxon>Gammaproteobacteria</taxon>
        <taxon>Pseudomonadales</taxon>
        <taxon>Pseudomonadaceae</taxon>
        <taxon>Pseudomonas</taxon>
    </lineage>
</organism>
<proteinExistence type="predicted"/>
<dbReference type="GO" id="GO:0009289">
    <property type="term" value="C:pilus"/>
    <property type="evidence" value="ECO:0007669"/>
    <property type="project" value="InterPro"/>
</dbReference>
<accession>A0AAU7WQG9</accession>
<dbReference type="InterPro" id="IPR000259">
    <property type="entry name" value="Adhesion_dom_fimbrial"/>
</dbReference>
<gene>
    <name evidence="3" type="ORF">ABCR88_21750</name>
</gene>
<feature type="signal peptide" evidence="1">
    <location>
        <begin position="1"/>
        <end position="22"/>
    </location>
</feature>
<dbReference type="Gene3D" id="2.60.40.1090">
    <property type="entry name" value="Fimbrial-type adhesion domain"/>
    <property type="match status" value="1"/>
</dbReference>
<dbReference type="InterPro" id="IPR036937">
    <property type="entry name" value="Adhesion_dom_fimbrial_sf"/>
</dbReference>
<dbReference type="SUPFAM" id="SSF49401">
    <property type="entry name" value="Bacterial adhesins"/>
    <property type="match status" value="1"/>
</dbReference>
<dbReference type="InterPro" id="IPR050263">
    <property type="entry name" value="Bact_Fimbrial_Adh_Pro"/>
</dbReference>
<dbReference type="Pfam" id="PF00419">
    <property type="entry name" value="Fimbrial"/>
    <property type="match status" value="1"/>
</dbReference>
<dbReference type="EMBL" id="CP158490">
    <property type="protein sequence ID" value="XBY22125.1"/>
    <property type="molecule type" value="Genomic_DNA"/>
</dbReference>
<dbReference type="PANTHER" id="PTHR33420">
    <property type="entry name" value="FIMBRIAL SUBUNIT ELFA-RELATED"/>
    <property type="match status" value="1"/>
</dbReference>